<dbReference type="InterPro" id="IPR035979">
    <property type="entry name" value="RBD_domain_sf"/>
</dbReference>
<dbReference type="Pfam" id="PF00076">
    <property type="entry name" value="RRM_1"/>
    <property type="match status" value="1"/>
</dbReference>
<dbReference type="AlphaFoldDB" id="A0A6V7S4N4"/>
<dbReference type="Gene3D" id="3.30.70.330">
    <property type="match status" value="1"/>
</dbReference>
<feature type="compositionally biased region" description="Basic and acidic residues" evidence="3">
    <location>
        <begin position="99"/>
        <end position="121"/>
    </location>
</feature>
<protein>
    <submittedName>
        <fullName evidence="5">RNA-binding protein s1, putative</fullName>
    </submittedName>
</protein>
<dbReference type="GO" id="GO:0000398">
    <property type="term" value="P:mRNA splicing, via spliceosome"/>
    <property type="evidence" value="ECO:0007669"/>
    <property type="project" value="TreeGrafter"/>
</dbReference>
<evidence type="ECO:0000313" key="5">
    <source>
        <dbReference type="EMBL" id="CAD2091955.1"/>
    </source>
</evidence>
<dbReference type="VEuPathDB" id="PlasmoDB:PVLDE_0903120"/>
<dbReference type="PANTHER" id="PTHR15481">
    <property type="entry name" value="RIBONUCLEIC ACID BINDING PROTEIN S1"/>
    <property type="match status" value="1"/>
</dbReference>
<gene>
    <name evidence="5" type="ORF">PVLDE_0903120</name>
</gene>
<evidence type="ECO:0000313" key="6">
    <source>
        <dbReference type="Proteomes" id="UP000515308"/>
    </source>
</evidence>
<dbReference type="InterPro" id="IPR012677">
    <property type="entry name" value="Nucleotide-bd_a/b_plait_sf"/>
</dbReference>
<feature type="compositionally biased region" description="Basic residues" evidence="3">
    <location>
        <begin position="139"/>
        <end position="151"/>
    </location>
</feature>
<dbReference type="GO" id="GO:0061574">
    <property type="term" value="C:ASAP complex"/>
    <property type="evidence" value="ECO:0007669"/>
    <property type="project" value="TreeGrafter"/>
</dbReference>
<sequence length="151" mass="17374">MVDNCLYVYNLTRNTSVEHLKEIFMNFGKLVDVNYVSNDDNLNKEENDNLVYAKIEFENPDDAKTAIEYMDGGQIDGKTISVKHEHEITQKKNNINKKVSNDDNDIKSKERNEEDSYKSSDSRSNSSNSSEIKSNASQIKKKNKSNKKQKK</sequence>
<dbReference type="GO" id="GO:0005654">
    <property type="term" value="C:nucleoplasm"/>
    <property type="evidence" value="ECO:0007669"/>
    <property type="project" value="TreeGrafter"/>
</dbReference>
<accession>A0A6V7S4N4</accession>
<organism evidence="5 6">
    <name type="scientific">Plasmodium vinckei lentum</name>
    <dbReference type="NCBI Taxonomy" id="138297"/>
    <lineage>
        <taxon>Eukaryota</taxon>
        <taxon>Sar</taxon>
        <taxon>Alveolata</taxon>
        <taxon>Apicomplexa</taxon>
        <taxon>Aconoidasida</taxon>
        <taxon>Haemosporida</taxon>
        <taxon>Plasmodiidae</taxon>
        <taxon>Plasmodium</taxon>
        <taxon>Plasmodium (Vinckeia)</taxon>
    </lineage>
</organism>
<dbReference type="PANTHER" id="PTHR15481:SF0">
    <property type="entry name" value="LD23870P-RELATED"/>
    <property type="match status" value="1"/>
</dbReference>
<dbReference type="SUPFAM" id="SSF54928">
    <property type="entry name" value="RNA-binding domain, RBD"/>
    <property type="match status" value="1"/>
</dbReference>
<proteinExistence type="predicted"/>
<dbReference type="SMART" id="SM00360">
    <property type="entry name" value="RRM"/>
    <property type="match status" value="1"/>
</dbReference>
<keyword evidence="1 2" id="KW-0694">RNA-binding</keyword>
<feature type="domain" description="RRM" evidence="4">
    <location>
        <begin position="4"/>
        <end position="87"/>
    </location>
</feature>
<dbReference type="GO" id="GO:0003723">
    <property type="term" value="F:RNA binding"/>
    <property type="evidence" value="ECO:0007669"/>
    <property type="project" value="UniProtKB-UniRule"/>
</dbReference>
<dbReference type="InterPro" id="IPR000504">
    <property type="entry name" value="RRM_dom"/>
</dbReference>
<reference evidence="5 6" key="1">
    <citation type="submission" date="2020-08" db="EMBL/GenBank/DDBJ databases">
        <authorList>
            <person name="Ramaprasad A."/>
        </authorList>
    </citation>
    <scope>NUCLEOTIDE SEQUENCE [LARGE SCALE GENOMIC DNA]</scope>
</reference>
<dbReference type="GO" id="GO:0005737">
    <property type="term" value="C:cytoplasm"/>
    <property type="evidence" value="ECO:0007669"/>
    <property type="project" value="TreeGrafter"/>
</dbReference>
<feature type="compositionally biased region" description="Low complexity" evidence="3">
    <location>
        <begin position="122"/>
        <end position="138"/>
    </location>
</feature>
<dbReference type="PROSITE" id="PS50102">
    <property type="entry name" value="RRM"/>
    <property type="match status" value="1"/>
</dbReference>
<evidence type="ECO:0000256" key="3">
    <source>
        <dbReference type="SAM" id="MobiDB-lite"/>
    </source>
</evidence>
<dbReference type="EMBL" id="LR865371">
    <property type="protein sequence ID" value="CAD2091955.1"/>
    <property type="molecule type" value="Genomic_DNA"/>
</dbReference>
<name>A0A6V7S4N4_PLAVN</name>
<evidence type="ECO:0000256" key="2">
    <source>
        <dbReference type="PROSITE-ProRule" id="PRU00176"/>
    </source>
</evidence>
<dbReference type="Proteomes" id="UP000515308">
    <property type="component" value="Chromosome PVLDE_09"/>
</dbReference>
<feature type="region of interest" description="Disordered" evidence="3">
    <location>
        <begin position="87"/>
        <end position="151"/>
    </location>
</feature>
<evidence type="ECO:0000259" key="4">
    <source>
        <dbReference type="PROSITE" id="PS50102"/>
    </source>
</evidence>
<evidence type="ECO:0000256" key="1">
    <source>
        <dbReference type="ARBA" id="ARBA00022884"/>
    </source>
</evidence>